<dbReference type="EMBL" id="OC869469">
    <property type="protein sequence ID" value="CAD7634567.1"/>
    <property type="molecule type" value="Genomic_DNA"/>
</dbReference>
<dbReference type="InterPro" id="IPR001876">
    <property type="entry name" value="Znf_RanBP2"/>
</dbReference>
<evidence type="ECO:0000313" key="8">
    <source>
        <dbReference type="Proteomes" id="UP000759131"/>
    </source>
</evidence>
<dbReference type="PANTHER" id="PTHR46253">
    <property type="entry name" value="TGF-BETA-ACTIVATED KINASE 1 AND MAP3K7-BINDING PROTEIN TAB"/>
    <property type="match status" value="1"/>
</dbReference>
<feature type="region of interest" description="Disordered" evidence="5">
    <location>
        <begin position="198"/>
        <end position="261"/>
    </location>
</feature>
<name>A0A7R9L499_9ACAR</name>
<dbReference type="InterPro" id="IPR036443">
    <property type="entry name" value="Znf_RanBP2_sf"/>
</dbReference>
<keyword evidence="8" id="KW-1185">Reference proteome</keyword>
<proteinExistence type="predicted"/>
<evidence type="ECO:0000256" key="4">
    <source>
        <dbReference type="PROSITE-ProRule" id="PRU00322"/>
    </source>
</evidence>
<dbReference type="GO" id="GO:0008270">
    <property type="term" value="F:zinc ion binding"/>
    <property type="evidence" value="ECO:0007669"/>
    <property type="project" value="UniProtKB-KW"/>
</dbReference>
<dbReference type="EMBL" id="CAJPIZ010014894">
    <property type="protein sequence ID" value="CAG2114997.1"/>
    <property type="molecule type" value="Genomic_DNA"/>
</dbReference>
<evidence type="ECO:0000256" key="1">
    <source>
        <dbReference type="ARBA" id="ARBA00022723"/>
    </source>
</evidence>
<feature type="non-terminal residue" evidence="7">
    <location>
        <position position="313"/>
    </location>
</feature>
<dbReference type="PROSITE" id="PS01358">
    <property type="entry name" value="ZF_RANBP2_1"/>
    <property type="match status" value="1"/>
</dbReference>
<feature type="domain" description="RanBP2-type" evidence="6">
    <location>
        <begin position="281"/>
        <end position="311"/>
    </location>
</feature>
<reference evidence="7" key="1">
    <citation type="submission" date="2020-11" db="EMBL/GenBank/DDBJ databases">
        <authorList>
            <person name="Tran Van P."/>
        </authorList>
    </citation>
    <scope>NUCLEOTIDE SEQUENCE</scope>
</reference>
<evidence type="ECO:0000256" key="3">
    <source>
        <dbReference type="ARBA" id="ARBA00022833"/>
    </source>
</evidence>
<protein>
    <recommendedName>
        <fullName evidence="6">RanBP2-type domain-containing protein</fullName>
    </recommendedName>
</protein>
<dbReference type="PANTHER" id="PTHR46253:SF1">
    <property type="entry name" value="TAB2"/>
    <property type="match status" value="1"/>
</dbReference>
<dbReference type="Gene3D" id="4.10.1060.10">
    <property type="entry name" value="Zinc finger, RanBP2-type"/>
    <property type="match status" value="1"/>
</dbReference>
<evidence type="ECO:0000256" key="2">
    <source>
        <dbReference type="ARBA" id="ARBA00022771"/>
    </source>
</evidence>
<keyword evidence="1" id="KW-0479">Metal-binding</keyword>
<dbReference type="SUPFAM" id="SSF90209">
    <property type="entry name" value="Ran binding protein zinc finger-like"/>
    <property type="match status" value="1"/>
</dbReference>
<evidence type="ECO:0000256" key="5">
    <source>
        <dbReference type="SAM" id="MobiDB-lite"/>
    </source>
</evidence>
<dbReference type="Proteomes" id="UP000759131">
    <property type="component" value="Unassembled WGS sequence"/>
</dbReference>
<dbReference type="AlphaFoldDB" id="A0A7R9L499"/>
<keyword evidence="2 4" id="KW-0863">Zinc-finger</keyword>
<sequence>MNGLRESDYVDALKTYQRSRLEHMRSEATNMRLYLDTLRAKVAALETQRTRRRRLSVGDDIGGDLVVTCRQLRTDNLQLHIDCHCMTIEVDLYASGRMPLGVTDESFFRHLHVLRANGLPFLAPNQRHNHPMPGQYVATGAAAPPVPQRPYPVQHMPTTRYTHPLHTVRYSYQQVYCPSLALTSGRFASGYGAGGSGGQLLSQVPPTPINGGHRLLPRTPSPHSRPRSPLPASSGVPSLPPPLPPRGSPRPVRSAPEPRVSITAPDVADSIAGLTVDDDEEDGQRWVCPKCTVENHSALTYCEVCELPRNVRL</sequence>
<evidence type="ECO:0000313" key="7">
    <source>
        <dbReference type="EMBL" id="CAD7634567.1"/>
    </source>
</evidence>
<keyword evidence="3" id="KW-0862">Zinc</keyword>
<organism evidence="7">
    <name type="scientific">Medioppia subpectinata</name>
    <dbReference type="NCBI Taxonomy" id="1979941"/>
    <lineage>
        <taxon>Eukaryota</taxon>
        <taxon>Metazoa</taxon>
        <taxon>Ecdysozoa</taxon>
        <taxon>Arthropoda</taxon>
        <taxon>Chelicerata</taxon>
        <taxon>Arachnida</taxon>
        <taxon>Acari</taxon>
        <taxon>Acariformes</taxon>
        <taxon>Sarcoptiformes</taxon>
        <taxon>Oribatida</taxon>
        <taxon>Brachypylina</taxon>
        <taxon>Oppioidea</taxon>
        <taxon>Oppiidae</taxon>
        <taxon>Medioppia</taxon>
    </lineage>
</organism>
<dbReference type="OrthoDB" id="6367910at2759"/>
<evidence type="ECO:0000259" key="6">
    <source>
        <dbReference type="PROSITE" id="PS50199"/>
    </source>
</evidence>
<dbReference type="PROSITE" id="PS50199">
    <property type="entry name" value="ZF_RANBP2_2"/>
    <property type="match status" value="1"/>
</dbReference>
<gene>
    <name evidence="7" type="ORF">OSB1V03_LOCUS14963</name>
</gene>
<accession>A0A7R9L499</accession>
<dbReference type="SMART" id="SM00547">
    <property type="entry name" value="ZnF_RBZ"/>
    <property type="match status" value="1"/>
</dbReference>
<feature type="compositionally biased region" description="Pro residues" evidence="5">
    <location>
        <begin position="238"/>
        <end position="248"/>
    </location>
</feature>